<dbReference type="EMBL" id="CP071182">
    <property type="protein sequence ID" value="QSO46941.1"/>
    <property type="molecule type" value="Genomic_DNA"/>
</dbReference>
<proteinExistence type="predicted"/>
<feature type="domain" description="Rad50/SbcC-type AAA" evidence="1">
    <location>
        <begin position="60"/>
        <end position="104"/>
    </location>
</feature>
<evidence type="ECO:0000259" key="1">
    <source>
        <dbReference type="Pfam" id="PF13476"/>
    </source>
</evidence>
<dbReference type="Pfam" id="PF13476">
    <property type="entry name" value="AAA_23"/>
    <property type="match status" value="1"/>
</dbReference>
<evidence type="ECO:0000313" key="2">
    <source>
        <dbReference type="EMBL" id="QSO46941.1"/>
    </source>
</evidence>
<protein>
    <submittedName>
        <fullName evidence="2">AAA family ATPase</fullName>
    </submittedName>
</protein>
<organism evidence="2 3">
    <name type="scientific">Alicyclobacillus mengziensis</name>
    <dbReference type="NCBI Taxonomy" id="2931921"/>
    <lineage>
        <taxon>Bacteria</taxon>
        <taxon>Bacillati</taxon>
        <taxon>Bacillota</taxon>
        <taxon>Bacilli</taxon>
        <taxon>Bacillales</taxon>
        <taxon>Alicyclobacillaceae</taxon>
        <taxon>Alicyclobacillus</taxon>
    </lineage>
</organism>
<dbReference type="SUPFAM" id="SSF52540">
    <property type="entry name" value="P-loop containing nucleoside triphosphate hydrolases"/>
    <property type="match status" value="1"/>
</dbReference>
<dbReference type="InterPro" id="IPR027417">
    <property type="entry name" value="P-loop_NTPase"/>
</dbReference>
<dbReference type="InterPro" id="IPR038729">
    <property type="entry name" value="Rad50/SbcC_AAA"/>
</dbReference>
<reference evidence="2 3" key="1">
    <citation type="submission" date="2021-02" db="EMBL/GenBank/DDBJ databases">
        <title>Alicyclobacillus curvatus sp. nov. and Alicyclobacillus mengziensis sp. nov., two acidophilic bacteria isolated from acid mine drainage.</title>
        <authorList>
            <person name="Huang Y."/>
        </authorList>
    </citation>
    <scope>NUCLEOTIDE SEQUENCE [LARGE SCALE GENOMIC DNA]</scope>
    <source>
        <strain evidence="2 3">S30H14</strain>
    </source>
</reference>
<dbReference type="GO" id="GO:0006302">
    <property type="term" value="P:double-strand break repair"/>
    <property type="evidence" value="ECO:0007669"/>
    <property type="project" value="InterPro"/>
</dbReference>
<gene>
    <name evidence="2" type="ORF">JZ786_21345</name>
</gene>
<name>A0A9X7VXN3_9BACL</name>
<dbReference type="AlphaFoldDB" id="A0A9X7VXN3"/>
<evidence type="ECO:0000313" key="3">
    <source>
        <dbReference type="Proteomes" id="UP000663505"/>
    </source>
</evidence>
<dbReference type="Proteomes" id="UP000663505">
    <property type="component" value="Chromosome"/>
</dbReference>
<dbReference type="GO" id="GO:0016887">
    <property type="term" value="F:ATP hydrolysis activity"/>
    <property type="evidence" value="ECO:0007669"/>
    <property type="project" value="InterPro"/>
</dbReference>
<accession>A0A9X7VXN3</accession>
<dbReference type="KEGG" id="afx:JZ786_21345"/>
<dbReference type="Gene3D" id="3.40.50.300">
    <property type="entry name" value="P-loop containing nucleotide triphosphate hydrolases"/>
    <property type="match status" value="1"/>
</dbReference>
<sequence length="125" mass="14106">MPNDLANPKASCLLKMTHPSFDAFRLAFRDPVSRVRLNTDVSESYYSRIERITITGGYLDGLDIKFSDHLNSIIGGRGTGKSTLIECIRYAMGMNTSTKSAQKQHEDILKEMLCSLKLLFSRSLW</sequence>
<keyword evidence="3" id="KW-1185">Reference proteome</keyword>